<accession>K0TFT9</accession>
<gene>
    <name evidence="2" type="ORF">THAOC_05985</name>
</gene>
<feature type="compositionally biased region" description="Basic residues" evidence="1">
    <location>
        <begin position="182"/>
        <end position="198"/>
    </location>
</feature>
<organism evidence="2 3">
    <name type="scientific">Thalassiosira oceanica</name>
    <name type="common">Marine diatom</name>
    <dbReference type="NCBI Taxonomy" id="159749"/>
    <lineage>
        <taxon>Eukaryota</taxon>
        <taxon>Sar</taxon>
        <taxon>Stramenopiles</taxon>
        <taxon>Ochrophyta</taxon>
        <taxon>Bacillariophyta</taxon>
        <taxon>Coscinodiscophyceae</taxon>
        <taxon>Thalassiosirophycidae</taxon>
        <taxon>Thalassiosirales</taxon>
        <taxon>Thalassiosiraceae</taxon>
        <taxon>Thalassiosira</taxon>
    </lineage>
</organism>
<reference evidence="2 3" key="1">
    <citation type="journal article" date="2012" name="Genome Biol.">
        <title>Genome and low-iron response of an oceanic diatom adapted to chronic iron limitation.</title>
        <authorList>
            <person name="Lommer M."/>
            <person name="Specht M."/>
            <person name="Roy A.S."/>
            <person name="Kraemer L."/>
            <person name="Andreson R."/>
            <person name="Gutowska M.A."/>
            <person name="Wolf J."/>
            <person name="Bergner S.V."/>
            <person name="Schilhabel M.B."/>
            <person name="Klostermeier U.C."/>
            <person name="Beiko R.G."/>
            <person name="Rosenstiel P."/>
            <person name="Hippler M."/>
            <person name="Laroche J."/>
        </authorList>
    </citation>
    <scope>NUCLEOTIDE SEQUENCE [LARGE SCALE GENOMIC DNA]</scope>
    <source>
        <strain evidence="2 3">CCMP1005</strain>
    </source>
</reference>
<feature type="non-terminal residue" evidence="2">
    <location>
        <position position="266"/>
    </location>
</feature>
<comment type="caution">
    <text evidence="2">The sequence shown here is derived from an EMBL/GenBank/DDBJ whole genome shotgun (WGS) entry which is preliminary data.</text>
</comment>
<proteinExistence type="predicted"/>
<protein>
    <submittedName>
        <fullName evidence="2">Uncharacterized protein</fullName>
    </submittedName>
</protein>
<evidence type="ECO:0000313" key="3">
    <source>
        <dbReference type="Proteomes" id="UP000266841"/>
    </source>
</evidence>
<feature type="compositionally biased region" description="Polar residues" evidence="1">
    <location>
        <begin position="127"/>
        <end position="136"/>
    </location>
</feature>
<dbReference type="AlphaFoldDB" id="K0TFT9"/>
<sequence length="266" mass="29268">MDSLPGEGYPRRAKIVQSPSQLPSPFGSSGFGSAAQFLNVDSPRRAMVLCHRPFDTVLIVASVSRRMTTSDWGSLPSSEFQFLSGVQKPPHRALSIRSLRSAPRLVLGEMPLTICQDARLECFSSFSPEGPNSTSRGALAPPRRASSTRRPLSAPAPLPERAMIENWPGCPSRALLLSSKRCPPRRPLKKVQRRRKRQATMEPPDIGDSSNDSDSDDEGLVEEEPAPKSPGQAEEEEEEARIGQEGEGWQVRRRQERAAEEDVSLS</sequence>
<keyword evidence="3" id="KW-1185">Reference proteome</keyword>
<feature type="region of interest" description="Disordered" evidence="1">
    <location>
        <begin position="175"/>
        <end position="266"/>
    </location>
</feature>
<feature type="region of interest" description="Disordered" evidence="1">
    <location>
        <begin position="127"/>
        <end position="157"/>
    </location>
</feature>
<feature type="compositionally biased region" description="Low complexity" evidence="1">
    <location>
        <begin position="138"/>
        <end position="155"/>
    </location>
</feature>
<name>K0TFT9_THAOC</name>
<dbReference type="Proteomes" id="UP000266841">
    <property type="component" value="Unassembled WGS sequence"/>
</dbReference>
<evidence type="ECO:0000256" key="1">
    <source>
        <dbReference type="SAM" id="MobiDB-lite"/>
    </source>
</evidence>
<dbReference type="EMBL" id="AGNL01005761">
    <property type="protein sequence ID" value="EJK72481.1"/>
    <property type="molecule type" value="Genomic_DNA"/>
</dbReference>
<feature type="compositionally biased region" description="Acidic residues" evidence="1">
    <location>
        <begin position="211"/>
        <end position="224"/>
    </location>
</feature>
<evidence type="ECO:0000313" key="2">
    <source>
        <dbReference type="EMBL" id="EJK72481.1"/>
    </source>
</evidence>